<gene>
    <name evidence="9" type="ORF">A8709_15195</name>
</gene>
<feature type="transmembrane region" description="Helical" evidence="7">
    <location>
        <begin position="12"/>
        <end position="30"/>
    </location>
</feature>
<evidence type="ECO:0000313" key="9">
    <source>
        <dbReference type="EMBL" id="OCT15424.1"/>
    </source>
</evidence>
<dbReference type="CDD" id="cd06261">
    <property type="entry name" value="TM_PBP2"/>
    <property type="match status" value="1"/>
</dbReference>
<dbReference type="GO" id="GO:0005886">
    <property type="term" value="C:plasma membrane"/>
    <property type="evidence" value="ECO:0007669"/>
    <property type="project" value="UniProtKB-SubCell"/>
</dbReference>
<evidence type="ECO:0000259" key="8">
    <source>
        <dbReference type="PROSITE" id="PS50928"/>
    </source>
</evidence>
<evidence type="ECO:0000256" key="4">
    <source>
        <dbReference type="ARBA" id="ARBA00022692"/>
    </source>
</evidence>
<dbReference type="PANTHER" id="PTHR30193:SF37">
    <property type="entry name" value="INNER MEMBRANE ABC TRANSPORTER PERMEASE PROTEIN YCJO"/>
    <property type="match status" value="1"/>
</dbReference>
<organism evidence="9 10">
    <name type="scientific">Paenibacillus pectinilyticus</name>
    <dbReference type="NCBI Taxonomy" id="512399"/>
    <lineage>
        <taxon>Bacteria</taxon>
        <taxon>Bacillati</taxon>
        <taxon>Bacillota</taxon>
        <taxon>Bacilli</taxon>
        <taxon>Bacillales</taxon>
        <taxon>Paenibacillaceae</taxon>
        <taxon>Paenibacillus</taxon>
    </lineage>
</organism>
<accession>A0A1C1A4E4</accession>
<keyword evidence="10" id="KW-1185">Reference proteome</keyword>
<keyword evidence="4 7" id="KW-0812">Transmembrane</keyword>
<feature type="transmembrane region" description="Helical" evidence="7">
    <location>
        <begin position="265"/>
        <end position="284"/>
    </location>
</feature>
<dbReference type="EMBL" id="LYPC01000014">
    <property type="protein sequence ID" value="OCT15424.1"/>
    <property type="molecule type" value="Genomic_DNA"/>
</dbReference>
<comment type="subcellular location">
    <subcellularLocation>
        <location evidence="1 7">Cell membrane</location>
        <topology evidence="1 7">Multi-pass membrane protein</topology>
    </subcellularLocation>
</comment>
<dbReference type="PROSITE" id="PS50928">
    <property type="entry name" value="ABC_TM1"/>
    <property type="match status" value="1"/>
</dbReference>
<dbReference type="Proteomes" id="UP000093309">
    <property type="component" value="Unassembled WGS sequence"/>
</dbReference>
<dbReference type="InterPro" id="IPR051393">
    <property type="entry name" value="ABC_transporter_permease"/>
</dbReference>
<dbReference type="Gene3D" id="1.10.3720.10">
    <property type="entry name" value="MetI-like"/>
    <property type="match status" value="1"/>
</dbReference>
<comment type="similarity">
    <text evidence="7">Belongs to the binding-protein-dependent transport system permease family.</text>
</comment>
<feature type="domain" description="ABC transmembrane type-1" evidence="8">
    <location>
        <begin position="67"/>
        <end position="281"/>
    </location>
</feature>
<evidence type="ECO:0000256" key="5">
    <source>
        <dbReference type="ARBA" id="ARBA00022989"/>
    </source>
</evidence>
<feature type="transmembrane region" description="Helical" evidence="7">
    <location>
        <begin position="215"/>
        <end position="235"/>
    </location>
</feature>
<dbReference type="STRING" id="512399.A8709_15195"/>
<evidence type="ECO:0000313" key="10">
    <source>
        <dbReference type="Proteomes" id="UP000093309"/>
    </source>
</evidence>
<evidence type="ECO:0000256" key="7">
    <source>
        <dbReference type="RuleBase" id="RU363032"/>
    </source>
</evidence>
<proteinExistence type="inferred from homology"/>
<keyword evidence="3" id="KW-1003">Cell membrane</keyword>
<comment type="caution">
    <text evidence="9">The sequence shown here is derived from an EMBL/GenBank/DDBJ whole genome shotgun (WGS) entry which is preliminary data.</text>
</comment>
<protein>
    <recommendedName>
        <fullName evidence="8">ABC transmembrane type-1 domain-containing protein</fullName>
    </recommendedName>
</protein>
<dbReference type="SUPFAM" id="SSF161098">
    <property type="entry name" value="MetI-like"/>
    <property type="match status" value="1"/>
</dbReference>
<feature type="transmembrane region" description="Helical" evidence="7">
    <location>
        <begin position="66"/>
        <end position="92"/>
    </location>
</feature>
<reference evidence="10" key="1">
    <citation type="submission" date="2016-05" db="EMBL/GenBank/DDBJ databases">
        <title>Paenibacillus oryzae. sp. nov., isolated from the rice root.</title>
        <authorList>
            <person name="Zhang J."/>
            <person name="Zhang X."/>
        </authorList>
    </citation>
    <scope>NUCLEOTIDE SEQUENCE [LARGE SCALE GENOMIC DNA]</scope>
    <source>
        <strain evidence="10">KCTC13222</strain>
    </source>
</reference>
<evidence type="ECO:0000256" key="1">
    <source>
        <dbReference type="ARBA" id="ARBA00004651"/>
    </source>
</evidence>
<feature type="transmembrane region" description="Helical" evidence="7">
    <location>
        <begin position="104"/>
        <end position="124"/>
    </location>
</feature>
<dbReference type="GO" id="GO:0055085">
    <property type="term" value="P:transmembrane transport"/>
    <property type="evidence" value="ECO:0007669"/>
    <property type="project" value="InterPro"/>
</dbReference>
<keyword evidence="5 7" id="KW-1133">Transmembrane helix</keyword>
<sequence>MYLFSKRWIKASFIFPVFIIFFFYTLFPLVETIITSFKSETFFQDNGFVYLDNWKSMLQDEIFHKLIWNTVIVVIGELVLLLPLGLLLGFLLNARFKGNTFVKVSTFIPYLLSGVMIAIIWLFILDPGIGLINAGLTRIGLSSWALEWIGGVHFTPYSVVVVDTWKTVGFYGLLFLTGLKMLPKDSFEAAVIDGATRVQQTFYITIPLLKETIKVCAVMIVINAFNSFQTVLILTNGGPNNQSHLLTTYLYRLTFTQFDFGKGSVLATILFVFVMAFSILILVFSRKRVGE</sequence>
<name>A0A1C1A4E4_9BACL</name>
<dbReference type="InterPro" id="IPR035906">
    <property type="entry name" value="MetI-like_sf"/>
</dbReference>
<evidence type="ECO:0000256" key="3">
    <source>
        <dbReference type="ARBA" id="ARBA00022475"/>
    </source>
</evidence>
<dbReference type="InterPro" id="IPR000515">
    <property type="entry name" value="MetI-like"/>
</dbReference>
<evidence type="ECO:0000256" key="6">
    <source>
        <dbReference type="ARBA" id="ARBA00023136"/>
    </source>
</evidence>
<dbReference type="Pfam" id="PF00528">
    <property type="entry name" value="BPD_transp_1"/>
    <property type="match status" value="1"/>
</dbReference>
<evidence type="ECO:0000256" key="2">
    <source>
        <dbReference type="ARBA" id="ARBA00022448"/>
    </source>
</evidence>
<keyword evidence="2 7" id="KW-0813">Transport</keyword>
<dbReference type="AlphaFoldDB" id="A0A1C1A4E4"/>
<keyword evidence="6 7" id="KW-0472">Membrane</keyword>
<dbReference type="PANTHER" id="PTHR30193">
    <property type="entry name" value="ABC TRANSPORTER PERMEASE PROTEIN"/>
    <property type="match status" value="1"/>
</dbReference>